<dbReference type="Proteomes" id="UP000070186">
    <property type="component" value="Unassembled WGS sequence"/>
</dbReference>
<protein>
    <recommendedName>
        <fullName evidence="1">GGDEF domain-containing protein</fullName>
    </recommendedName>
</protein>
<dbReference type="EMBL" id="LODL01000019">
    <property type="protein sequence ID" value="KXB31157.1"/>
    <property type="molecule type" value="Genomic_DNA"/>
</dbReference>
<dbReference type="InterPro" id="IPR000160">
    <property type="entry name" value="GGDEF_dom"/>
</dbReference>
<dbReference type="RefSeq" id="WP_066882961.1">
    <property type="nucleotide sequence ID" value="NZ_LODL01000019.1"/>
</dbReference>
<gene>
    <name evidence="2" type="ORF">AT959_10765</name>
</gene>
<comment type="caution">
    <text evidence="2">The sequence shown here is derived from an EMBL/GenBank/DDBJ whole genome shotgun (WGS) entry which is preliminary data.</text>
</comment>
<name>A0A133XJP5_9RHOO</name>
<dbReference type="InterPro" id="IPR029787">
    <property type="entry name" value="Nucleotide_cyclase"/>
</dbReference>
<dbReference type="Gene3D" id="3.30.70.270">
    <property type="match status" value="1"/>
</dbReference>
<organism evidence="2 3">
    <name type="scientific">Dechloromonas denitrificans</name>
    <dbReference type="NCBI Taxonomy" id="281362"/>
    <lineage>
        <taxon>Bacteria</taxon>
        <taxon>Pseudomonadati</taxon>
        <taxon>Pseudomonadota</taxon>
        <taxon>Betaproteobacteria</taxon>
        <taxon>Rhodocyclales</taxon>
        <taxon>Azonexaceae</taxon>
        <taxon>Dechloromonas</taxon>
    </lineage>
</organism>
<dbReference type="STRING" id="281362.AT959_10765"/>
<dbReference type="SUPFAM" id="SSF55073">
    <property type="entry name" value="Nucleotide cyclase"/>
    <property type="match status" value="1"/>
</dbReference>
<dbReference type="AlphaFoldDB" id="A0A133XJP5"/>
<evidence type="ECO:0000259" key="1">
    <source>
        <dbReference type="Pfam" id="PF00990"/>
    </source>
</evidence>
<feature type="domain" description="GGDEF" evidence="1">
    <location>
        <begin position="26"/>
        <end position="109"/>
    </location>
</feature>
<keyword evidence="3" id="KW-1185">Reference proteome</keyword>
<reference evidence="2 3" key="1">
    <citation type="submission" date="2015-12" db="EMBL/GenBank/DDBJ databases">
        <title>Nitrous oxide reduction kinetics distinguish bacteria harboring typical versus atypical NosZ.</title>
        <authorList>
            <person name="Yoon S."/>
            <person name="Nissen S."/>
            <person name="Park D."/>
            <person name="Sanford R.A."/>
            <person name="Loeffler F.E."/>
        </authorList>
    </citation>
    <scope>NUCLEOTIDE SEQUENCE [LARGE SCALE GENOMIC DNA]</scope>
    <source>
        <strain evidence="2 3">ATCC BAA-841</strain>
    </source>
</reference>
<evidence type="ECO:0000313" key="3">
    <source>
        <dbReference type="Proteomes" id="UP000070186"/>
    </source>
</evidence>
<evidence type="ECO:0000313" key="2">
    <source>
        <dbReference type="EMBL" id="KXB31157.1"/>
    </source>
</evidence>
<dbReference type="Pfam" id="PF00990">
    <property type="entry name" value="GGDEF"/>
    <property type="match status" value="1"/>
</dbReference>
<sequence>MSQATIELCEKFLYTLEWLLAVTKRYTSQVHFGLVHINFSNPRLLGDTYGAQEATHKLDQILINLQAAFRKTDLVARDGVDFWVLVPFTPTDEILADKIREIIAIASQSSLEIVERDISIFSLPFCVPELNQDYTAAEFLAYLKKNHVRLASHKIVLPPVTS</sequence>
<accession>A0A133XJP5</accession>
<proteinExistence type="predicted"/>
<dbReference type="InterPro" id="IPR043128">
    <property type="entry name" value="Rev_trsase/Diguanyl_cyclase"/>
</dbReference>